<dbReference type="Proteomes" id="UP001470809">
    <property type="component" value="Chromosome"/>
</dbReference>
<reference evidence="1 2" key="1">
    <citation type="submission" date="2024-04" db="EMBL/GenBank/DDBJ databases">
        <title>Phylogenomic analyses of a clade within the roseobacter group suggest taxonomic reassignments of species of the genera Aestuariivita, Citreicella, Loktanella, Nautella, Pelagibaca, Ruegeria, Thalassobius, Thiobacimonas and Tropicibacter, and the proposal o.</title>
        <authorList>
            <person name="Jeon C.O."/>
        </authorList>
    </citation>
    <scope>NUCLEOTIDE SEQUENCE [LARGE SCALE GENOMIC DNA]</scope>
    <source>
        <strain evidence="1 2">SS1-5</strain>
    </source>
</reference>
<reference evidence="2" key="2">
    <citation type="submission" date="2024-08" db="EMBL/GenBank/DDBJ databases">
        <title>Phylogenomic analyses of a clade within the roseobacter group suggest taxonomic reassignments of species of the genera Aestuariivita, Citreicella, Loktanella, Nautella, Pelagibaca, Ruegeria, Thalassobius, Thiobacimonas and Tropicibacter, and the proposal o.</title>
        <authorList>
            <person name="Jeon C.O."/>
        </authorList>
    </citation>
    <scope>NUCLEOTIDE SEQUENCE [LARGE SCALE GENOMIC DNA]</scope>
    <source>
        <strain evidence="2">SS1-5</strain>
    </source>
</reference>
<keyword evidence="2" id="KW-1185">Reference proteome</keyword>
<sequence length="65" mass="6694">MTPGARIAAAIDVIDAILAGASPEQVLKSWARASRFAGSKTGPRSGITSLMCCVPSGRWRPVGVP</sequence>
<dbReference type="EMBL" id="CP151767">
    <property type="protein sequence ID" value="WZU66539.1"/>
    <property type="molecule type" value="Genomic_DNA"/>
</dbReference>
<accession>A0AAN0NL90</accession>
<evidence type="ECO:0000313" key="1">
    <source>
        <dbReference type="EMBL" id="WZU66539.1"/>
    </source>
</evidence>
<protein>
    <submittedName>
        <fullName evidence="1">Uncharacterized protein</fullName>
    </submittedName>
</protein>
<name>A0AAN0NL90_9RHOB</name>
<organism evidence="1 2">
    <name type="scientific">Yoonia rhodophyticola</name>
    <dbReference type="NCBI Taxonomy" id="3137370"/>
    <lineage>
        <taxon>Bacteria</taxon>
        <taxon>Pseudomonadati</taxon>
        <taxon>Pseudomonadota</taxon>
        <taxon>Alphaproteobacteria</taxon>
        <taxon>Rhodobacterales</taxon>
        <taxon>Paracoccaceae</taxon>
        <taxon>Yoonia</taxon>
    </lineage>
</organism>
<proteinExistence type="predicted"/>
<evidence type="ECO:0000313" key="2">
    <source>
        <dbReference type="Proteomes" id="UP001470809"/>
    </source>
</evidence>
<gene>
    <name evidence="1" type="ORF">AABB31_16055</name>
</gene>
<dbReference type="AlphaFoldDB" id="A0AAN0NL90"/>